<accession>A0ABX0FHD9</accession>
<name>A0ABX0FHD9_9BURK</name>
<evidence type="ECO:0000313" key="3">
    <source>
        <dbReference type="Proteomes" id="UP000666369"/>
    </source>
</evidence>
<gene>
    <name evidence="2" type="ORF">GW587_06710</name>
</gene>
<dbReference type="RefSeq" id="WP_166100203.1">
    <property type="nucleotide sequence ID" value="NZ_JAADJT010000002.1"/>
</dbReference>
<dbReference type="Proteomes" id="UP000666369">
    <property type="component" value="Unassembled WGS sequence"/>
</dbReference>
<organism evidence="2 3">
    <name type="scientific">Duganella aceris</name>
    <dbReference type="NCBI Taxonomy" id="2703883"/>
    <lineage>
        <taxon>Bacteria</taxon>
        <taxon>Pseudomonadati</taxon>
        <taxon>Pseudomonadota</taxon>
        <taxon>Betaproteobacteria</taxon>
        <taxon>Burkholderiales</taxon>
        <taxon>Oxalobacteraceae</taxon>
        <taxon>Telluria group</taxon>
        <taxon>Duganella</taxon>
    </lineage>
</organism>
<keyword evidence="1" id="KW-0732">Signal</keyword>
<proteinExistence type="predicted"/>
<evidence type="ECO:0000256" key="1">
    <source>
        <dbReference type="SAM" id="SignalP"/>
    </source>
</evidence>
<protein>
    <recommendedName>
        <fullName evidence="4">Carboxypeptidase regulatory-like domain-containing protein</fullName>
    </recommendedName>
</protein>
<comment type="caution">
    <text evidence="2">The sequence shown here is derived from an EMBL/GenBank/DDBJ whole genome shotgun (WGS) entry which is preliminary data.</text>
</comment>
<evidence type="ECO:0000313" key="2">
    <source>
        <dbReference type="EMBL" id="NGZ83948.1"/>
    </source>
</evidence>
<reference evidence="3" key="1">
    <citation type="submission" date="2023-07" db="EMBL/GenBank/DDBJ databases">
        <title>Duganella aceri sp. nov., isolated from tree sap.</title>
        <authorList>
            <person name="Kim I.S."/>
        </authorList>
    </citation>
    <scope>NUCLEOTIDE SEQUENCE [LARGE SCALE GENOMIC DNA]</scope>
    <source>
        <strain evidence="3">SAP-35</strain>
    </source>
</reference>
<keyword evidence="3" id="KW-1185">Reference proteome</keyword>
<dbReference type="EMBL" id="JAADJT010000002">
    <property type="protein sequence ID" value="NGZ83948.1"/>
    <property type="molecule type" value="Genomic_DNA"/>
</dbReference>
<sequence>MGKFLIIAGLLLASASAFAAETPAAPGIAFSNTNNRAHTNISKLEPKTLASTAFLLTQQSDVLVQFTSQLGNLSKAGCPCSVRASLVVDNGTPVVVKRTNLSGGSGEGADYVPDRQGSDGSYVFSLPPGRHEVSMIVQQVGGSAETIQAFYANLQALVFPK</sequence>
<feature type="chain" id="PRO_5047504434" description="Carboxypeptidase regulatory-like domain-containing protein" evidence="1">
    <location>
        <begin position="20"/>
        <end position="161"/>
    </location>
</feature>
<evidence type="ECO:0008006" key="4">
    <source>
        <dbReference type="Google" id="ProtNLM"/>
    </source>
</evidence>
<feature type="signal peptide" evidence="1">
    <location>
        <begin position="1"/>
        <end position="19"/>
    </location>
</feature>